<organism evidence="4 5">
    <name type="scientific">Zophobas morio</name>
    <dbReference type="NCBI Taxonomy" id="2755281"/>
    <lineage>
        <taxon>Eukaryota</taxon>
        <taxon>Metazoa</taxon>
        <taxon>Ecdysozoa</taxon>
        <taxon>Arthropoda</taxon>
        <taxon>Hexapoda</taxon>
        <taxon>Insecta</taxon>
        <taxon>Pterygota</taxon>
        <taxon>Neoptera</taxon>
        <taxon>Endopterygota</taxon>
        <taxon>Coleoptera</taxon>
        <taxon>Polyphaga</taxon>
        <taxon>Cucujiformia</taxon>
        <taxon>Tenebrionidae</taxon>
        <taxon>Zophobas</taxon>
    </lineage>
</organism>
<dbReference type="Proteomes" id="UP001168821">
    <property type="component" value="Unassembled WGS sequence"/>
</dbReference>
<gene>
    <name evidence="4" type="ORF">Zmor_008162</name>
</gene>
<evidence type="ECO:0000259" key="3">
    <source>
        <dbReference type="Pfam" id="PF13359"/>
    </source>
</evidence>
<protein>
    <recommendedName>
        <fullName evidence="3">DDE Tnp4 domain-containing protein</fullName>
    </recommendedName>
</protein>
<proteinExistence type="predicted"/>
<dbReference type="InterPro" id="IPR027806">
    <property type="entry name" value="HARBI1_dom"/>
</dbReference>
<feature type="domain" description="DDE Tnp4" evidence="3">
    <location>
        <begin position="21"/>
        <end position="84"/>
    </location>
</feature>
<evidence type="ECO:0000256" key="1">
    <source>
        <dbReference type="ARBA" id="ARBA00001968"/>
    </source>
</evidence>
<reference evidence="4" key="1">
    <citation type="journal article" date="2023" name="G3 (Bethesda)">
        <title>Whole genome assemblies of Zophobas morio and Tenebrio molitor.</title>
        <authorList>
            <person name="Kaur S."/>
            <person name="Stinson S.A."/>
            <person name="diCenzo G.C."/>
        </authorList>
    </citation>
    <scope>NUCLEOTIDE SEQUENCE</scope>
    <source>
        <strain evidence="4">QUZm001</strain>
    </source>
</reference>
<evidence type="ECO:0000313" key="4">
    <source>
        <dbReference type="EMBL" id="KAJ3663949.1"/>
    </source>
</evidence>
<dbReference type="GO" id="GO:0046872">
    <property type="term" value="F:metal ion binding"/>
    <property type="evidence" value="ECO:0007669"/>
    <property type="project" value="UniProtKB-KW"/>
</dbReference>
<evidence type="ECO:0000256" key="2">
    <source>
        <dbReference type="ARBA" id="ARBA00022723"/>
    </source>
</evidence>
<accession>A0AA38IZS0</accession>
<keyword evidence="5" id="KW-1185">Reference proteome</keyword>
<dbReference type="AlphaFoldDB" id="A0AA38IZS0"/>
<evidence type="ECO:0000313" key="5">
    <source>
        <dbReference type="Proteomes" id="UP001168821"/>
    </source>
</evidence>
<comment type="caution">
    <text evidence="4">The sequence shown here is derived from an EMBL/GenBank/DDBJ whole genome shotgun (WGS) entry which is preliminary data.</text>
</comment>
<keyword evidence="2" id="KW-0479">Metal-binding</keyword>
<dbReference type="EMBL" id="JALNTZ010000002">
    <property type="protein sequence ID" value="KAJ3663949.1"/>
    <property type="molecule type" value="Genomic_DNA"/>
</dbReference>
<comment type="cofactor">
    <cofactor evidence="1">
        <name>a divalent metal cation</name>
        <dbReference type="ChEBI" id="CHEBI:60240"/>
    </cofactor>
</comment>
<dbReference type="Pfam" id="PF13359">
    <property type="entry name" value="DDE_Tnp_4"/>
    <property type="match status" value="1"/>
</dbReference>
<name>A0AA38IZS0_9CUCU</name>
<sequence>MTTVQQGFYQLARFPQVVGALDCTHIKIKSPGGENAEIYRNRKNFFSLNVQTIAASNLKIINIVARWPGSAHDSTIFRNSEKSKR</sequence>